<evidence type="ECO:0000256" key="4">
    <source>
        <dbReference type="SAM" id="SignalP"/>
    </source>
</evidence>
<dbReference type="RefSeq" id="WP_330130330.1">
    <property type="nucleotide sequence ID" value="NZ_JAUHLI010000029.1"/>
</dbReference>
<evidence type="ECO:0000259" key="5">
    <source>
        <dbReference type="Pfam" id="PF13354"/>
    </source>
</evidence>
<dbReference type="PANTHER" id="PTHR35333">
    <property type="entry name" value="BETA-LACTAMASE"/>
    <property type="match status" value="1"/>
</dbReference>
<keyword evidence="4" id="KW-0732">Signal</keyword>
<comment type="similarity">
    <text evidence="2">Belongs to the class-A beta-lactamase family.</text>
</comment>
<evidence type="ECO:0000256" key="1">
    <source>
        <dbReference type="ARBA" id="ARBA00001526"/>
    </source>
</evidence>
<dbReference type="Pfam" id="PF13354">
    <property type="entry name" value="Beta-lactamase2"/>
    <property type="match status" value="1"/>
</dbReference>
<evidence type="ECO:0000256" key="2">
    <source>
        <dbReference type="ARBA" id="ARBA00009009"/>
    </source>
</evidence>
<accession>A0ABU7J9S0</accession>
<dbReference type="PANTHER" id="PTHR35333:SF3">
    <property type="entry name" value="BETA-LACTAMASE-TYPE TRANSPEPTIDASE FOLD CONTAINING PROTEIN"/>
    <property type="match status" value="1"/>
</dbReference>
<name>A0ABU7J9S0_9GAMM</name>
<dbReference type="InterPro" id="IPR045155">
    <property type="entry name" value="Beta-lactam_cat"/>
</dbReference>
<dbReference type="InterPro" id="IPR012338">
    <property type="entry name" value="Beta-lactam/transpept-like"/>
</dbReference>
<evidence type="ECO:0000313" key="6">
    <source>
        <dbReference type="EMBL" id="MEE2003286.1"/>
    </source>
</evidence>
<feature type="chain" id="PRO_5045844926" description="beta-lactamase" evidence="4">
    <location>
        <begin position="20"/>
        <end position="434"/>
    </location>
</feature>
<reference evidence="6 7" key="1">
    <citation type="submission" date="2023-07" db="EMBL/GenBank/DDBJ databases">
        <title>Alkalimonas sp., MEB108 novel, alkaliphilic bacterium isolated from Lonar Lake, India.</title>
        <authorList>
            <person name="Joshi A."/>
            <person name="Thite S."/>
        </authorList>
    </citation>
    <scope>NUCLEOTIDE SEQUENCE [LARGE SCALE GENOMIC DNA]</scope>
    <source>
        <strain evidence="6 7">MEB108</strain>
    </source>
</reference>
<feature type="signal peptide" evidence="4">
    <location>
        <begin position="1"/>
        <end position="19"/>
    </location>
</feature>
<dbReference type="Proteomes" id="UP001336314">
    <property type="component" value="Unassembled WGS sequence"/>
</dbReference>
<sequence>MFIRVISFFSLLASFAVTAQALELPVQIECRSSLAAICKQADPDLLRKIPDQFPILKQVLADPERYKVQIQVSQIVRDEPLHPHLISYRLFVDDKRYFYPASTVKLPVALLTLEWLQQQKQVTLDSTFDTYASRESQQMVTEDAMAEGKRPTLAHYIWQVMMVSDNLGFNRMYELLGQDYINQQLRDKGLPSATINHRLSLPMSAEENRHYNPLAFFNTDNEVLLQLPARSSSTAYLNPLQPKLGSAFYQHGVLINQPMDFSDKNRFSIQDLSGVLERLIFPELFPPQQQFQLAPEMRDWLLAAMLLYPSESKQPNYSAHGIADNRYKYLKFGGEPTELPRHQRWLNKIGSAYGFLTDVGYFIDLERQLEFFVTATIYVNANETLNDDTYEYQQLGLPFHRELGEYLHQQLSSKPNQHKPDLSRWQGLVDQFVQ</sequence>
<dbReference type="EC" id="3.5.2.6" evidence="3"/>
<comment type="catalytic activity">
    <reaction evidence="1">
        <text>a beta-lactam + H2O = a substituted beta-amino acid</text>
        <dbReference type="Rhea" id="RHEA:20401"/>
        <dbReference type="ChEBI" id="CHEBI:15377"/>
        <dbReference type="ChEBI" id="CHEBI:35627"/>
        <dbReference type="ChEBI" id="CHEBI:140347"/>
        <dbReference type="EC" id="3.5.2.6"/>
    </reaction>
</comment>
<dbReference type="GO" id="GO:0016787">
    <property type="term" value="F:hydrolase activity"/>
    <property type="evidence" value="ECO:0007669"/>
    <property type="project" value="UniProtKB-KW"/>
</dbReference>
<organism evidence="6 7">
    <name type="scientific">Alkalimonas cellulosilytica</name>
    <dbReference type="NCBI Taxonomy" id="3058395"/>
    <lineage>
        <taxon>Bacteria</taxon>
        <taxon>Pseudomonadati</taxon>
        <taxon>Pseudomonadota</taxon>
        <taxon>Gammaproteobacteria</taxon>
        <taxon>Alkalimonas</taxon>
    </lineage>
</organism>
<dbReference type="EMBL" id="JAUHLI010000029">
    <property type="protein sequence ID" value="MEE2003286.1"/>
    <property type="molecule type" value="Genomic_DNA"/>
</dbReference>
<dbReference type="Gene3D" id="3.40.710.10">
    <property type="entry name" value="DD-peptidase/beta-lactamase superfamily"/>
    <property type="match status" value="1"/>
</dbReference>
<dbReference type="SUPFAM" id="SSF56601">
    <property type="entry name" value="beta-lactamase/transpeptidase-like"/>
    <property type="match status" value="1"/>
</dbReference>
<keyword evidence="6" id="KW-0378">Hydrolase</keyword>
<dbReference type="InterPro" id="IPR000871">
    <property type="entry name" value="Beta-lactam_class-A"/>
</dbReference>
<gene>
    <name evidence="6" type="ORF">QWY20_17680</name>
</gene>
<feature type="domain" description="Beta-lactamase class A catalytic" evidence="5">
    <location>
        <begin position="90"/>
        <end position="363"/>
    </location>
</feature>
<evidence type="ECO:0000256" key="3">
    <source>
        <dbReference type="ARBA" id="ARBA00012865"/>
    </source>
</evidence>
<proteinExistence type="inferred from homology"/>
<protein>
    <recommendedName>
        <fullName evidence="3">beta-lactamase</fullName>
        <ecNumber evidence="3">3.5.2.6</ecNumber>
    </recommendedName>
</protein>
<evidence type="ECO:0000313" key="7">
    <source>
        <dbReference type="Proteomes" id="UP001336314"/>
    </source>
</evidence>
<keyword evidence="7" id="KW-1185">Reference proteome</keyword>
<comment type="caution">
    <text evidence="6">The sequence shown here is derived from an EMBL/GenBank/DDBJ whole genome shotgun (WGS) entry which is preliminary data.</text>
</comment>